<dbReference type="SUPFAM" id="SSF88946">
    <property type="entry name" value="Sigma2 domain of RNA polymerase sigma factors"/>
    <property type="match status" value="1"/>
</dbReference>
<evidence type="ECO:0000256" key="3">
    <source>
        <dbReference type="ARBA" id="ARBA00023082"/>
    </source>
</evidence>
<dbReference type="InterPro" id="IPR013324">
    <property type="entry name" value="RNA_pol_sigma_r3/r4-like"/>
</dbReference>
<keyword evidence="4" id="KW-0238">DNA-binding</keyword>
<comment type="similarity">
    <text evidence="1">Belongs to the sigma-70 factor family. ECF subfamily.</text>
</comment>
<dbReference type="GO" id="GO:0006352">
    <property type="term" value="P:DNA-templated transcription initiation"/>
    <property type="evidence" value="ECO:0007669"/>
    <property type="project" value="InterPro"/>
</dbReference>
<dbReference type="InterPro" id="IPR013249">
    <property type="entry name" value="RNA_pol_sigma70_r4_t2"/>
</dbReference>
<name>A0A0B3Z5I6_9ALTE</name>
<evidence type="ECO:0000256" key="4">
    <source>
        <dbReference type="ARBA" id="ARBA00023125"/>
    </source>
</evidence>
<dbReference type="EMBL" id="JWLW01000014">
    <property type="protein sequence ID" value="KHT53314.1"/>
    <property type="molecule type" value="Genomic_DNA"/>
</dbReference>
<feature type="domain" description="RNA polymerase sigma-70 region 2" evidence="6">
    <location>
        <begin position="24"/>
        <end position="90"/>
    </location>
</feature>
<evidence type="ECO:0000256" key="2">
    <source>
        <dbReference type="ARBA" id="ARBA00023015"/>
    </source>
</evidence>
<evidence type="ECO:0000259" key="7">
    <source>
        <dbReference type="Pfam" id="PF08281"/>
    </source>
</evidence>
<evidence type="ECO:0000256" key="1">
    <source>
        <dbReference type="ARBA" id="ARBA00010641"/>
    </source>
</evidence>
<dbReference type="OrthoDB" id="9784272at2"/>
<dbReference type="SUPFAM" id="SSF88659">
    <property type="entry name" value="Sigma3 and sigma4 domains of RNA polymerase sigma factors"/>
    <property type="match status" value="1"/>
</dbReference>
<dbReference type="AlphaFoldDB" id="A0A0B3Z5I6"/>
<dbReference type="GO" id="GO:0016987">
    <property type="term" value="F:sigma factor activity"/>
    <property type="evidence" value="ECO:0007669"/>
    <property type="project" value="UniProtKB-KW"/>
</dbReference>
<comment type="caution">
    <text evidence="8">The sequence shown here is derived from an EMBL/GenBank/DDBJ whole genome shotgun (WGS) entry which is preliminary data.</text>
</comment>
<keyword evidence="9" id="KW-1185">Reference proteome</keyword>
<dbReference type="PANTHER" id="PTHR43133:SF8">
    <property type="entry name" value="RNA POLYMERASE SIGMA FACTOR HI_1459-RELATED"/>
    <property type="match status" value="1"/>
</dbReference>
<dbReference type="InterPro" id="IPR007627">
    <property type="entry name" value="RNA_pol_sigma70_r2"/>
</dbReference>
<dbReference type="InterPro" id="IPR036388">
    <property type="entry name" value="WH-like_DNA-bd_sf"/>
</dbReference>
<reference evidence="8 9" key="1">
    <citation type="submission" date="2014-12" db="EMBL/GenBank/DDBJ databases">
        <title>Genome sequencing of Alteromonas marina AD001.</title>
        <authorList>
            <person name="Adrian T.G.S."/>
            <person name="Chan K.G."/>
        </authorList>
    </citation>
    <scope>NUCLEOTIDE SEQUENCE [LARGE SCALE GENOMIC DNA]</scope>
    <source>
        <strain evidence="8 9">AD001</strain>
    </source>
</reference>
<dbReference type="RefSeq" id="WP_039219509.1">
    <property type="nucleotide sequence ID" value="NZ_JWLW01000014.1"/>
</dbReference>
<keyword evidence="2" id="KW-0805">Transcription regulation</keyword>
<accession>A0A0B3Z5I6</accession>
<dbReference type="InterPro" id="IPR014284">
    <property type="entry name" value="RNA_pol_sigma-70_dom"/>
</dbReference>
<evidence type="ECO:0000256" key="5">
    <source>
        <dbReference type="ARBA" id="ARBA00023163"/>
    </source>
</evidence>
<dbReference type="PANTHER" id="PTHR43133">
    <property type="entry name" value="RNA POLYMERASE ECF-TYPE SIGMA FACTO"/>
    <property type="match status" value="1"/>
</dbReference>
<sequence length="176" mass="20331">MFKKRDEKLVEQALQGNKKAWFTLISRYETAMYQYGIRMTGNSHDAADLMQEIFISVFRSLACFKGEGSFKSWLYRIAHCRCIELYRKRKPHSDIDDIQAPLCGAPCPEMQLYSDRESRALTQAMQTLPLGQKAVVELKFFGHFTFEEIAQQMDISVNTAKSRLYAALAKLKLELE</sequence>
<feature type="domain" description="RNA polymerase sigma factor 70 region 4 type 2" evidence="7">
    <location>
        <begin position="119"/>
        <end position="171"/>
    </location>
</feature>
<organism evidence="8 9">
    <name type="scientific">Alteromonas marina</name>
    <dbReference type="NCBI Taxonomy" id="203795"/>
    <lineage>
        <taxon>Bacteria</taxon>
        <taxon>Pseudomonadati</taxon>
        <taxon>Pseudomonadota</taxon>
        <taxon>Gammaproteobacteria</taxon>
        <taxon>Alteromonadales</taxon>
        <taxon>Alteromonadaceae</taxon>
        <taxon>Alteromonas/Salinimonas group</taxon>
        <taxon>Alteromonas</taxon>
    </lineage>
</organism>
<dbReference type="Pfam" id="PF08281">
    <property type="entry name" value="Sigma70_r4_2"/>
    <property type="match status" value="1"/>
</dbReference>
<dbReference type="InterPro" id="IPR039425">
    <property type="entry name" value="RNA_pol_sigma-70-like"/>
</dbReference>
<proteinExistence type="inferred from homology"/>
<dbReference type="NCBIfam" id="TIGR02937">
    <property type="entry name" value="sigma70-ECF"/>
    <property type="match status" value="1"/>
</dbReference>
<protein>
    <submittedName>
        <fullName evidence="8">RNA polymerase sigma70</fullName>
    </submittedName>
</protein>
<dbReference type="Pfam" id="PF04542">
    <property type="entry name" value="Sigma70_r2"/>
    <property type="match status" value="1"/>
</dbReference>
<evidence type="ECO:0000313" key="8">
    <source>
        <dbReference type="EMBL" id="KHT53314.1"/>
    </source>
</evidence>
<dbReference type="Gene3D" id="1.10.1740.10">
    <property type="match status" value="1"/>
</dbReference>
<keyword evidence="5" id="KW-0804">Transcription</keyword>
<dbReference type="Proteomes" id="UP000031197">
    <property type="component" value="Unassembled WGS sequence"/>
</dbReference>
<dbReference type="GO" id="GO:0003677">
    <property type="term" value="F:DNA binding"/>
    <property type="evidence" value="ECO:0007669"/>
    <property type="project" value="UniProtKB-KW"/>
</dbReference>
<evidence type="ECO:0000313" key="9">
    <source>
        <dbReference type="Proteomes" id="UP000031197"/>
    </source>
</evidence>
<dbReference type="CDD" id="cd06171">
    <property type="entry name" value="Sigma70_r4"/>
    <property type="match status" value="1"/>
</dbReference>
<dbReference type="Gene3D" id="1.10.10.10">
    <property type="entry name" value="Winged helix-like DNA-binding domain superfamily/Winged helix DNA-binding domain"/>
    <property type="match status" value="1"/>
</dbReference>
<evidence type="ECO:0000259" key="6">
    <source>
        <dbReference type="Pfam" id="PF04542"/>
    </source>
</evidence>
<dbReference type="InterPro" id="IPR013325">
    <property type="entry name" value="RNA_pol_sigma_r2"/>
</dbReference>
<keyword evidence="3" id="KW-0731">Sigma factor</keyword>
<gene>
    <name evidence="8" type="ORF">RJ41_08840</name>
</gene>